<dbReference type="AlphaFoldDB" id="A0A7S8F7E9"/>
<dbReference type="PANTHER" id="PTHR13947:SF37">
    <property type="entry name" value="LD18367P"/>
    <property type="match status" value="1"/>
</dbReference>
<dbReference type="InterPro" id="IPR050769">
    <property type="entry name" value="NAT_camello-type"/>
</dbReference>
<dbReference type="PROSITE" id="PS51186">
    <property type="entry name" value="GNAT"/>
    <property type="match status" value="1"/>
</dbReference>
<dbReference type="EMBL" id="CP064654">
    <property type="protein sequence ID" value="QPD00478.1"/>
    <property type="molecule type" value="Genomic_DNA"/>
</dbReference>
<dbReference type="SUPFAM" id="SSF55729">
    <property type="entry name" value="Acyl-CoA N-acyltransferases (Nat)"/>
    <property type="match status" value="1"/>
</dbReference>
<dbReference type="PANTHER" id="PTHR13947">
    <property type="entry name" value="GNAT FAMILY N-ACETYLTRANSFERASE"/>
    <property type="match status" value="1"/>
</dbReference>
<keyword evidence="1 3" id="KW-0808">Transferase</keyword>
<dbReference type="GO" id="GO:0008080">
    <property type="term" value="F:N-acetyltransferase activity"/>
    <property type="evidence" value="ECO:0007669"/>
    <property type="project" value="InterPro"/>
</dbReference>
<sequence length="150" mass="16944">MGTIAARQAILYEQENGWGTKLEAIILDIAARFLREFDPAKEQCWVAERDGRILGSVFMVKEPGEPETARLRLLYVEPEARGLGIGNALVAECTRFARESGYNRIVLWTHAVLESARRIYAAEGYRIIASETQEEFGRPEVSETWLLDLA</sequence>
<organism evidence="3 4">
    <name type="scientific">Qipengyuania soli</name>
    <dbReference type="NCBI Taxonomy" id="2782568"/>
    <lineage>
        <taxon>Bacteria</taxon>
        <taxon>Pseudomonadati</taxon>
        <taxon>Pseudomonadota</taxon>
        <taxon>Alphaproteobacteria</taxon>
        <taxon>Sphingomonadales</taxon>
        <taxon>Erythrobacteraceae</taxon>
        <taxon>Qipengyuania</taxon>
    </lineage>
</organism>
<dbReference type="InterPro" id="IPR016181">
    <property type="entry name" value="Acyl_CoA_acyltransferase"/>
</dbReference>
<evidence type="ECO:0000256" key="1">
    <source>
        <dbReference type="ARBA" id="ARBA00022679"/>
    </source>
</evidence>
<accession>A0A7S8F7E9</accession>
<dbReference type="Pfam" id="PF00583">
    <property type="entry name" value="Acetyltransf_1"/>
    <property type="match status" value="1"/>
</dbReference>
<dbReference type="CDD" id="cd04301">
    <property type="entry name" value="NAT_SF"/>
    <property type="match status" value="1"/>
</dbReference>
<proteinExistence type="predicted"/>
<name>A0A7S8F7E9_9SPHN</name>
<protein>
    <submittedName>
        <fullName evidence="3">GNAT family N-acetyltransferase</fullName>
    </submittedName>
</protein>
<gene>
    <name evidence="3" type="ORF">IRL76_09240</name>
</gene>
<dbReference type="Proteomes" id="UP000594459">
    <property type="component" value="Chromosome"/>
</dbReference>
<dbReference type="Gene3D" id="3.40.630.30">
    <property type="match status" value="1"/>
</dbReference>
<reference evidence="3 4" key="1">
    <citation type="submission" date="2020-11" db="EMBL/GenBank/DDBJ databases">
        <title>The genome sequence of Erythrobacter sp. 6D36.</title>
        <authorList>
            <person name="Liu Y."/>
        </authorList>
    </citation>
    <scope>NUCLEOTIDE SEQUENCE [LARGE SCALE GENOMIC DNA]</scope>
    <source>
        <strain evidence="3 4">6D36</strain>
    </source>
</reference>
<evidence type="ECO:0000313" key="4">
    <source>
        <dbReference type="Proteomes" id="UP000594459"/>
    </source>
</evidence>
<feature type="domain" description="N-acetyltransferase" evidence="2">
    <location>
        <begin position="1"/>
        <end position="148"/>
    </location>
</feature>
<dbReference type="InterPro" id="IPR000182">
    <property type="entry name" value="GNAT_dom"/>
</dbReference>
<evidence type="ECO:0000259" key="2">
    <source>
        <dbReference type="PROSITE" id="PS51186"/>
    </source>
</evidence>
<dbReference type="KEGG" id="qso:IRL76_09240"/>
<keyword evidence="4" id="KW-1185">Reference proteome</keyword>
<evidence type="ECO:0000313" key="3">
    <source>
        <dbReference type="EMBL" id="QPD00478.1"/>
    </source>
</evidence>